<proteinExistence type="predicted"/>
<gene>
    <name evidence="1" type="ORF">KTU01_31540</name>
</gene>
<organism evidence="1 2">
    <name type="scientific">Kocuria turfanensis</name>
    <dbReference type="NCBI Taxonomy" id="388357"/>
    <lineage>
        <taxon>Bacteria</taxon>
        <taxon>Bacillati</taxon>
        <taxon>Actinomycetota</taxon>
        <taxon>Actinomycetes</taxon>
        <taxon>Micrococcales</taxon>
        <taxon>Micrococcaceae</taxon>
        <taxon>Kocuria</taxon>
    </lineage>
</organism>
<evidence type="ECO:0000313" key="1">
    <source>
        <dbReference type="EMBL" id="GEO97031.1"/>
    </source>
</evidence>
<dbReference type="AlphaFoldDB" id="A0A512IH64"/>
<comment type="caution">
    <text evidence="1">The sequence shown here is derived from an EMBL/GenBank/DDBJ whole genome shotgun (WGS) entry which is preliminary data.</text>
</comment>
<name>A0A512IH64_9MICC</name>
<evidence type="ECO:0000313" key="2">
    <source>
        <dbReference type="Proteomes" id="UP000321103"/>
    </source>
</evidence>
<accession>A0A512IH64</accession>
<keyword evidence="2" id="KW-1185">Reference proteome</keyword>
<dbReference type="Proteomes" id="UP000321103">
    <property type="component" value="Unassembled WGS sequence"/>
</dbReference>
<sequence length="202" mass="22387">MSQCAVAQKKQSRKKLLATLRESLETSTPVQLRRAVEPEEVLQGVALELSEDWVLLAGLREGAYLNGYQILRVKDLVDVVPETRFLPFLQRRRPWPPARPAVDLELSDLRSIITAGAAAAEVVSISRETKRPGTVLIGAPIEWTRKSLWLLPITPQCRWEQHLVQVKLKDLTQVGFGGDYEAAVLDVAGPVPPRTDPAPALT</sequence>
<reference evidence="1 2" key="1">
    <citation type="submission" date="2019-07" db="EMBL/GenBank/DDBJ databases">
        <title>Whole genome shotgun sequence of Kocuria turfanensis NBRC 107627.</title>
        <authorList>
            <person name="Hosoyama A."/>
            <person name="Uohara A."/>
            <person name="Ohji S."/>
            <person name="Ichikawa N."/>
        </authorList>
    </citation>
    <scope>NUCLEOTIDE SEQUENCE [LARGE SCALE GENOMIC DNA]</scope>
    <source>
        <strain evidence="1 2">NBRC 107627</strain>
    </source>
</reference>
<dbReference type="EMBL" id="BJZS01000104">
    <property type="protein sequence ID" value="GEO97031.1"/>
    <property type="molecule type" value="Genomic_DNA"/>
</dbReference>
<protein>
    <submittedName>
        <fullName evidence="1">Uncharacterized protein</fullName>
    </submittedName>
</protein>